<dbReference type="InParanoid" id="A0A482XCV3"/>
<sequence length="103" mass="11347">MLFVPFNYGPHLALASNNSVSPSGGATPIIKCRAELSSDRSFSPLKLENSADDDDKECARFCWTPSPPLKMSPTQFSNLCERWTGNRVCSVCPPKTLKGMEKH</sequence>
<reference evidence="1 2" key="1">
    <citation type="journal article" date="2017" name="Gigascience">
        <title>Genome sequence of the small brown planthopper, Laodelphax striatellus.</title>
        <authorList>
            <person name="Zhu J."/>
            <person name="Jiang F."/>
            <person name="Wang X."/>
            <person name="Yang P."/>
            <person name="Bao Y."/>
            <person name="Zhao W."/>
            <person name="Wang W."/>
            <person name="Lu H."/>
            <person name="Wang Q."/>
            <person name="Cui N."/>
            <person name="Li J."/>
            <person name="Chen X."/>
            <person name="Luo L."/>
            <person name="Yu J."/>
            <person name="Kang L."/>
            <person name="Cui F."/>
        </authorList>
    </citation>
    <scope>NUCLEOTIDE SEQUENCE [LARGE SCALE GENOMIC DNA]</scope>
    <source>
        <strain evidence="1">Lst14</strain>
    </source>
</reference>
<dbReference type="AlphaFoldDB" id="A0A482XCV3"/>
<accession>A0A482XCV3</accession>
<comment type="caution">
    <text evidence="1">The sequence shown here is derived from an EMBL/GenBank/DDBJ whole genome shotgun (WGS) entry which is preliminary data.</text>
</comment>
<evidence type="ECO:0000313" key="1">
    <source>
        <dbReference type="EMBL" id="RZF43121.1"/>
    </source>
</evidence>
<protein>
    <submittedName>
        <fullName evidence="1">Uncharacterized protein</fullName>
    </submittedName>
</protein>
<dbReference type="Proteomes" id="UP000291343">
    <property type="component" value="Unassembled WGS sequence"/>
</dbReference>
<evidence type="ECO:0000313" key="2">
    <source>
        <dbReference type="Proteomes" id="UP000291343"/>
    </source>
</evidence>
<dbReference type="EMBL" id="QKKF02013261">
    <property type="protein sequence ID" value="RZF43121.1"/>
    <property type="molecule type" value="Genomic_DNA"/>
</dbReference>
<name>A0A482XCV3_LAOST</name>
<gene>
    <name evidence="1" type="ORF">LSTR_LSTR001299</name>
</gene>
<organism evidence="1 2">
    <name type="scientific">Laodelphax striatellus</name>
    <name type="common">Small brown planthopper</name>
    <name type="synonym">Delphax striatella</name>
    <dbReference type="NCBI Taxonomy" id="195883"/>
    <lineage>
        <taxon>Eukaryota</taxon>
        <taxon>Metazoa</taxon>
        <taxon>Ecdysozoa</taxon>
        <taxon>Arthropoda</taxon>
        <taxon>Hexapoda</taxon>
        <taxon>Insecta</taxon>
        <taxon>Pterygota</taxon>
        <taxon>Neoptera</taxon>
        <taxon>Paraneoptera</taxon>
        <taxon>Hemiptera</taxon>
        <taxon>Auchenorrhyncha</taxon>
        <taxon>Fulgoroidea</taxon>
        <taxon>Delphacidae</taxon>
        <taxon>Criomorphinae</taxon>
        <taxon>Laodelphax</taxon>
    </lineage>
</organism>
<proteinExistence type="predicted"/>
<keyword evidence="2" id="KW-1185">Reference proteome</keyword>